<dbReference type="Proteomes" id="UP000291591">
    <property type="component" value="Unassembled WGS sequence"/>
</dbReference>
<accession>A0A4Q7V023</accession>
<keyword evidence="3" id="KW-1185">Reference proteome</keyword>
<dbReference type="PANTHER" id="PTHR35525">
    <property type="entry name" value="BLL6575 PROTEIN"/>
    <property type="match status" value="1"/>
</dbReference>
<dbReference type="SUPFAM" id="SSF160904">
    <property type="entry name" value="Jann2411-like"/>
    <property type="match status" value="1"/>
</dbReference>
<evidence type="ECO:0000259" key="1">
    <source>
        <dbReference type="Pfam" id="PF11706"/>
    </source>
</evidence>
<dbReference type="OrthoDB" id="3531194at2"/>
<dbReference type="PANTHER" id="PTHR35525:SF3">
    <property type="entry name" value="BLL6575 PROTEIN"/>
    <property type="match status" value="1"/>
</dbReference>
<dbReference type="InterPro" id="IPR023286">
    <property type="entry name" value="ABATE_dom_sf"/>
</dbReference>
<evidence type="ECO:0000313" key="3">
    <source>
        <dbReference type="Proteomes" id="UP000291591"/>
    </source>
</evidence>
<dbReference type="Pfam" id="PF07336">
    <property type="entry name" value="ABATE"/>
    <property type="match status" value="1"/>
</dbReference>
<name>A0A4Q7V023_PSEST</name>
<dbReference type="AlphaFoldDB" id="A0A4Q7V023"/>
<feature type="domain" description="Zinc finger CGNR" evidence="1">
    <location>
        <begin position="144"/>
        <end position="187"/>
    </location>
</feature>
<comment type="caution">
    <text evidence="2">The sequence shown here is derived from an EMBL/GenBank/DDBJ whole genome shotgun (WGS) entry which is preliminary data.</text>
</comment>
<sequence>MQVPFDDYAQAAGVATELVNTAPCVWNGTDKLSDVAELETFVTTHVPASWAPGLDAAVPTDDDLAATHGLRDALRTLIDSGDAQEIVRRATELTGSVGTLSLAVDDDVTRWQAITAPEAPLADQLGLLTGVGVLGVTHALGVERFRSCASPDCAGVFIDTSRNGARRYCMPGLCGNRVNVAAHRARQRAQ</sequence>
<protein>
    <submittedName>
        <fullName evidence="2">Putative RNA-binding Zn ribbon-like protein</fullName>
    </submittedName>
</protein>
<dbReference type="InterPro" id="IPR021005">
    <property type="entry name" value="Znf_CGNR"/>
</dbReference>
<gene>
    <name evidence="2" type="ORF">EV383_3646</name>
</gene>
<organism evidence="2 3">
    <name type="scientific">Pseudonocardia sediminis</name>
    <dbReference type="NCBI Taxonomy" id="1397368"/>
    <lineage>
        <taxon>Bacteria</taxon>
        <taxon>Bacillati</taxon>
        <taxon>Actinomycetota</taxon>
        <taxon>Actinomycetes</taxon>
        <taxon>Pseudonocardiales</taxon>
        <taxon>Pseudonocardiaceae</taxon>
        <taxon>Pseudonocardia</taxon>
    </lineage>
</organism>
<dbReference type="Gene3D" id="1.10.3300.10">
    <property type="entry name" value="Jann2411-like domain"/>
    <property type="match status" value="1"/>
</dbReference>
<evidence type="ECO:0000313" key="2">
    <source>
        <dbReference type="EMBL" id="RZT86748.1"/>
    </source>
</evidence>
<dbReference type="EMBL" id="SHKL01000001">
    <property type="protein sequence ID" value="RZT86748.1"/>
    <property type="molecule type" value="Genomic_DNA"/>
</dbReference>
<reference evidence="2 3" key="1">
    <citation type="submission" date="2019-02" db="EMBL/GenBank/DDBJ databases">
        <title>Sequencing the genomes of 1000 actinobacteria strains.</title>
        <authorList>
            <person name="Klenk H.-P."/>
        </authorList>
    </citation>
    <scope>NUCLEOTIDE SEQUENCE [LARGE SCALE GENOMIC DNA]</scope>
    <source>
        <strain evidence="2 3">DSM 45779</strain>
    </source>
</reference>
<dbReference type="InterPro" id="IPR010852">
    <property type="entry name" value="ABATE"/>
</dbReference>
<dbReference type="Pfam" id="PF11706">
    <property type="entry name" value="zf-CGNR"/>
    <property type="match status" value="1"/>
</dbReference>
<proteinExistence type="predicted"/>
<dbReference type="RefSeq" id="WP_130290995.1">
    <property type="nucleotide sequence ID" value="NZ_SHKL01000001.1"/>
</dbReference>